<dbReference type="HOGENOM" id="CLU_2705281_0_0_1"/>
<dbReference type="InParanoid" id="E5AFR7"/>
<dbReference type="AlphaFoldDB" id="E5AFR7"/>
<name>E5AFR7_LEPMJ</name>
<sequence>MGDVVAAVEDLLHLVGVAATTYDNKAECFGSGGWMIRKRPRRQAIDVMVGILNASMAAGSASLKCTQVHGWAK</sequence>
<organism evidence="1 2">
    <name type="scientific">Leptosphaeria maculans (strain JN3 / isolate v23.1.3 / race Av1-4-5-6-7-8)</name>
    <name type="common">Blackleg fungus</name>
    <name type="synonym">Phoma lingam</name>
    <dbReference type="NCBI Taxonomy" id="985895"/>
    <lineage>
        <taxon>Eukaryota</taxon>
        <taxon>Fungi</taxon>
        <taxon>Dikarya</taxon>
        <taxon>Ascomycota</taxon>
        <taxon>Pezizomycotina</taxon>
        <taxon>Dothideomycetes</taxon>
        <taxon>Pleosporomycetidae</taxon>
        <taxon>Pleosporales</taxon>
        <taxon>Pleosporineae</taxon>
        <taxon>Leptosphaeriaceae</taxon>
        <taxon>Plenodomus</taxon>
        <taxon>Plenodomus lingam/Leptosphaeria maculans species complex</taxon>
    </lineage>
</organism>
<keyword evidence="2" id="KW-1185">Reference proteome</keyword>
<dbReference type="VEuPathDB" id="FungiDB:LEMA_uP008430.1"/>
<reference evidence="2" key="1">
    <citation type="journal article" date="2011" name="Nat. Commun.">
        <title>Effector diversification within compartments of the Leptosphaeria maculans genome affected by Repeat-Induced Point mutations.</title>
        <authorList>
            <person name="Rouxel T."/>
            <person name="Grandaubert J."/>
            <person name="Hane J.K."/>
            <person name="Hoede C."/>
            <person name="van de Wouw A.P."/>
            <person name="Couloux A."/>
            <person name="Dominguez V."/>
            <person name="Anthouard V."/>
            <person name="Bally P."/>
            <person name="Bourras S."/>
            <person name="Cozijnsen A.J."/>
            <person name="Ciuffetti L.M."/>
            <person name="Degrave A."/>
            <person name="Dilmaghani A."/>
            <person name="Duret L."/>
            <person name="Fudal I."/>
            <person name="Goodwin S.B."/>
            <person name="Gout L."/>
            <person name="Glaser N."/>
            <person name="Linglin J."/>
            <person name="Kema G.H.J."/>
            <person name="Lapalu N."/>
            <person name="Lawrence C.B."/>
            <person name="May K."/>
            <person name="Meyer M."/>
            <person name="Ollivier B."/>
            <person name="Poulain J."/>
            <person name="Schoch C.L."/>
            <person name="Simon A."/>
            <person name="Spatafora J.W."/>
            <person name="Stachowiak A."/>
            <person name="Turgeon B.G."/>
            <person name="Tyler B.M."/>
            <person name="Vincent D."/>
            <person name="Weissenbach J."/>
            <person name="Amselem J."/>
            <person name="Quesneville H."/>
            <person name="Oliver R.P."/>
            <person name="Wincker P."/>
            <person name="Balesdent M.-H."/>
            <person name="Howlett B.J."/>
        </authorList>
    </citation>
    <scope>NUCLEOTIDE SEQUENCE [LARGE SCALE GENOMIC DNA]</scope>
    <source>
        <strain evidence="2">JN3 / isolate v23.1.3 / race Av1-4-5-6-7-8</strain>
    </source>
</reference>
<accession>E5AFR7</accession>
<proteinExistence type="predicted"/>
<evidence type="ECO:0000313" key="1">
    <source>
        <dbReference type="EMBL" id="CBY02056.1"/>
    </source>
</evidence>
<dbReference type="EMBL" id="FP929139">
    <property type="protein sequence ID" value="CBY02056.1"/>
    <property type="molecule type" value="Genomic_DNA"/>
</dbReference>
<gene>
    <name evidence="1" type="ORF">LEMA_uP008430.1</name>
</gene>
<evidence type="ECO:0000313" key="2">
    <source>
        <dbReference type="Proteomes" id="UP000002668"/>
    </source>
</evidence>
<protein>
    <submittedName>
        <fullName evidence="1">Predicted protein</fullName>
    </submittedName>
</protein>
<dbReference type="Proteomes" id="UP000002668">
    <property type="component" value="Genome"/>
</dbReference>